<gene>
    <name evidence="2" type="ORF">U9M48_042115</name>
</gene>
<name>A0AAQ3UUN0_PASNO</name>
<dbReference type="PANTHER" id="PTHR32166:SF123">
    <property type="entry name" value="BED-TYPE DOMAIN-CONTAINING PROTEIN"/>
    <property type="match status" value="1"/>
</dbReference>
<sequence>MVTAIKNAPKDYKGPNSEKARTTLLDACKRSVENDLGALKSTWLTQGVSVVSDGWSDIKNKQLINVTASNSRGSCFLYAEDFSGVGKTGVAIAEFLLKAIDEIGPGNVLQVVTDNASNCKAAGKEIEKVHKHIIWAPCVVHTLNLIFKDFAAKFPWMLETYRTGKAIVKFFQGHSRCLAMFRTNSRLDLLKVKKTRFASHYILLQRLITCREALATTVVTRQWKDWVSTSSSDLKQQARAIAQTINDDDFWSEVENIIAITGPIYSVLRFSDGEGSKMGEIYERMDCMVGQIKDIVTKEDNPHKEDFAEVQSIVIGRWERMNLPLHCLAYALCPKFYHQQYLNTPAPGGNTREAPNIDVEVMTNVLAAFEKIADSPSENKVFREQFNIFIMKKGMFAVPEVQSDAYSMNAIDWWTSYGSVTPELAEVAKRLISRRIWSTYQYIHSAKRNKLNPGTADKLVFIHSNLRLISRSTESYKGGAHSKWDVDPEDPAI</sequence>
<evidence type="ECO:0000259" key="1">
    <source>
        <dbReference type="Pfam" id="PF04937"/>
    </source>
</evidence>
<proteinExistence type="predicted"/>
<dbReference type="Proteomes" id="UP001341281">
    <property type="component" value="Chromosome 10"/>
</dbReference>
<keyword evidence="3" id="KW-1185">Reference proteome</keyword>
<dbReference type="Pfam" id="PF04937">
    <property type="entry name" value="DUF659"/>
    <property type="match status" value="1"/>
</dbReference>
<dbReference type="InterPro" id="IPR007021">
    <property type="entry name" value="DUF659"/>
</dbReference>
<dbReference type="EMBL" id="CP144754">
    <property type="protein sequence ID" value="WVZ96482.1"/>
    <property type="molecule type" value="Genomic_DNA"/>
</dbReference>
<evidence type="ECO:0000313" key="3">
    <source>
        <dbReference type="Proteomes" id="UP001341281"/>
    </source>
</evidence>
<evidence type="ECO:0000313" key="2">
    <source>
        <dbReference type="EMBL" id="WVZ96482.1"/>
    </source>
</evidence>
<reference evidence="2 3" key="1">
    <citation type="submission" date="2024-02" db="EMBL/GenBank/DDBJ databases">
        <title>High-quality chromosome-scale genome assembly of Pensacola bahiagrass (Paspalum notatum Flugge var. saurae).</title>
        <authorList>
            <person name="Vega J.M."/>
            <person name="Podio M."/>
            <person name="Orjuela J."/>
            <person name="Siena L.A."/>
            <person name="Pessino S.C."/>
            <person name="Combes M.C."/>
            <person name="Mariac C."/>
            <person name="Albertini E."/>
            <person name="Pupilli F."/>
            <person name="Ortiz J.P.A."/>
            <person name="Leblanc O."/>
        </authorList>
    </citation>
    <scope>NUCLEOTIDE SEQUENCE [LARGE SCALE GENOMIC DNA]</scope>
    <source>
        <strain evidence="2">R1</strain>
        <tissue evidence="2">Leaf</tissue>
    </source>
</reference>
<dbReference type="PANTHER" id="PTHR32166">
    <property type="entry name" value="OSJNBA0013A04.12 PROTEIN"/>
    <property type="match status" value="1"/>
</dbReference>
<accession>A0AAQ3UUN0</accession>
<feature type="domain" description="DUF659" evidence="1">
    <location>
        <begin position="15"/>
        <end position="166"/>
    </location>
</feature>
<dbReference type="AlphaFoldDB" id="A0AAQ3UUN0"/>
<dbReference type="SUPFAM" id="SSF53098">
    <property type="entry name" value="Ribonuclease H-like"/>
    <property type="match status" value="1"/>
</dbReference>
<dbReference type="InterPro" id="IPR012337">
    <property type="entry name" value="RNaseH-like_sf"/>
</dbReference>
<organism evidence="2 3">
    <name type="scientific">Paspalum notatum var. saurae</name>
    <dbReference type="NCBI Taxonomy" id="547442"/>
    <lineage>
        <taxon>Eukaryota</taxon>
        <taxon>Viridiplantae</taxon>
        <taxon>Streptophyta</taxon>
        <taxon>Embryophyta</taxon>
        <taxon>Tracheophyta</taxon>
        <taxon>Spermatophyta</taxon>
        <taxon>Magnoliopsida</taxon>
        <taxon>Liliopsida</taxon>
        <taxon>Poales</taxon>
        <taxon>Poaceae</taxon>
        <taxon>PACMAD clade</taxon>
        <taxon>Panicoideae</taxon>
        <taxon>Andropogonodae</taxon>
        <taxon>Paspaleae</taxon>
        <taxon>Paspalinae</taxon>
        <taxon>Paspalum</taxon>
    </lineage>
</organism>
<protein>
    <recommendedName>
        <fullName evidence="1">DUF659 domain-containing protein</fullName>
    </recommendedName>
</protein>